<evidence type="ECO:0000259" key="2">
    <source>
        <dbReference type="Pfam" id="PF20732"/>
    </source>
</evidence>
<evidence type="ECO:0000313" key="3">
    <source>
        <dbReference type="EMBL" id="KAG2389549.1"/>
    </source>
</evidence>
<dbReference type="Proteomes" id="UP000816034">
    <property type="component" value="Unassembled WGS sequence"/>
</dbReference>
<protein>
    <recommendedName>
        <fullName evidence="5">DUF1343 domain-containing protein</fullName>
    </recommendedName>
</protein>
<dbReference type="InterPro" id="IPR048502">
    <property type="entry name" value="NamZ_N"/>
</dbReference>
<reference evidence="3 4" key="1">
    <citation type="journal article" date="2018" name="BMC Genomics">
        <title>The genome of Naegleria lovaniensis, the basis for a comparative approach to unravel pathogenicity factors of the human pathogenic amoeba N. fowleri.</title>
        <authorList>
            <person name="Liechti N."/>
            <person name="Schurch N."/>
            <person name="Bruggmann R."/>
            <person name="Wittwer M."/>
        </authorList>
    </citation>
    <scope>NUCLEOTIDE SEQUENCE [LARGE SCALE GENOMIC DNA]</scope>
    <source>
        <strain evidence="3 4">ATCC 30569</strain>
    </source>
</reference>
<sequence>MISSGHLFKEFHLLVNAHESKKTSLRLYHHHHPYRKNNEIQNKPFLSRDVIEPGVNNYLTPLYGHSIGLITNPSGQSYSLSRSTIDLLMELSKEGKLKLIALFAPEHGVYGDKPPGQYFGDYIDSVTHLPVYSLYNDQHSQNDLYKPLPYMLKNITMLVLDIQDVGMRPFTFISTMCESLKSSKENHVKFTILDRIDYLNGRVIGGPMLDLKYQSFIGIYKLPLITGMTMGELAKLFDTEMNIQMGDQLSIIPVKDDSSKTYSKKRPSFREIREYFKQPILYLPPSPNLPYVDTVELYSGLVLFEAMYNVSIGRGTTNPFQVIGAPFIDSRKWVQLLHSQYSKELDMYFKYVQISYPTYFIPTQDIHTNKQCEGIRLVLRPLDYSSDSQIDEYYQSFLPISLTLIKSLLKLYDANQLMWRNSFAKSLIGNDQTIQLILDPTVSVEEIVRSWQPDLDAFNTIRSRYLIYK</sequence>
<evidence type="ECO:0000259" key="1">
    <source>
        <dbReference type="Pfam" id="PF07075"/>
    </source>
</evidence>
<name>A0AA88H143_NAELO</name>
<dbReference type="RefSeq" id="XP_044553541.1">
    <property type="nucleotide sequence ID" value="XM_044690061.1"/>
</dbReference>
<dbReference type="PANTHER" id="PTHR42915">
    <property type="entry name" value="HYPOTHETICAL 460 KDA PROTEIN IN FEUA-SIGW INTERGENIC REGION [PRECURSOR]"/>
    <property type="match status" value="1"/>
</dbReference>
<dbReference type="Gene3D" id="3.90.1150.140">
    <property type="match status" value="1"/>
</dbReference>
<accession>A0AA88H143</accession>
<dbReference type="PIRSF" id="PIRSF016719">
    <property type="entry name" value="UCP016719"/>
    <property type="match status" value="1"/>
</dbReference>
<dbReference type="GO" id="GO:0033922">
    <property type="term" value="F:peptidoglycan beta-N-acetylmuramidase activity"/>
    <property type="evidence" value="ECO:0007669"/>
    <property type="project" value="InterPro"/>
</dbReference>
<evidence type="ECO:0000313" key="4">
    <source>
        <dbReference type="Proteomes" id="UP000816034"/>
    </source>
</evidence>
<evidence type="ECO:0008006" key="5">
    <source>
        <dbReference type="Google" id="ProtNLM"/>
    </source>
</evidence>
<organism evidence="3 4">
    <name type="scientific">Naegleria lovaniensis</name>
    <name type="common">Amoeba</name>
    <dbReference type="NCBI Taxonomy" id="51637"/>
    <lineage>
        <taxon>Eukaryota</taxon>
        <taxon>Discoba</taxon>
        <taxon>Heterolobosea</taxon>
        <taxon>Tetramitia</taxon>
        <taxon>Eutetramitia</taxon>
        <taxon>Vahlkampfiidae</taxon>
        <taxon>Naegleria</taxon>
    </lineage>
</organism>
<comment type="caution">
    <text evidence="3">The sequence shown here is derived from an EMBL/GenBank/DDBJ whole genome shotgun (WGS) entry which is preliminary data.</text>
</comment>
<dbReference type="AlphaFoldDB" id="A0AA88H143"/>
<dbReference type="GeneID" id="68106562"/>
<dbReference type="Pfam" id="PF20732">
    <property type="entry name" value="NamZ_C"/>
    <property type="match status" value="1"/>
</dbReference>
<keyword evidence="4" id="KW-1185">Reference proteome</keyword>
<feature type="domain" description="Peptidoglycan beta-N-acetylmuramidase NamZ C-terminal" evidence="2">
    <location>
        <begin position="297"/>
        <end position="468"/>
    </location>
</feature>
<dbReference type="InterPro" id="IPR008302">
    <property type="entry name" value="NamZ"/>
</dbReference>
<dbReference type="EMBL" id="PYSW02000007">
    <property type="protein sequence ID" value="KAG2389549.1"/>
    <property type="molecule type" value="Genomic_DNA"/>
</dbReference>
<gene>
    <name evidence="3" type="ORF">C9374_014109</name>
</gene>
<dbReference type="Gene3D" id="3.40.50.12170">
    <property type="entry name" value="Uncharacterised protein PF07075, DUF1343"/>
    <property type="match status" value="1"/>
</dbReference>
<feature type="domain" description="Peptidoglycan beta-N-acetylmuramidase NamZ N-terminal" evidence="1">
    <location>
        <begin position="67"/>
        <end position="292"/>
    </location>
</feature>
<dbReference type="InterPro" id="IPR048503">
    <property type="entry name" value="NamZ_C"/>
</dbReference>
<proteinExistence type="predicted"/>
<dbReference type="PANTHER" id="PTHR42915:SF1">
    <property type="entry name" value="PEPTIDOGLYCAN BETA-N-ACETYLMURAMIDASE NAMZ"/>
    <property type="match status" value="1"/>
</dbReference>
<dbReference type="Pfam" id="PF07075">
    <property type="entry name" value="NamZ_N"/>
    <property type="match status" value="1"/>
</dbReference>